<comment type="caution">
    <text evidence="3">The sequence shown here is derived from an EMBL/GenBank/DDBJ whole genome shotgun (WGS) entry which is preliminary data.</text>
</comment>
<dbReference type="AlphaFoldDB" id="A0A0N1HXL4"/>
<keyword evidence="4" id="KW-1185">Reference proteome</keyword>
<proteinExistence type="predicted"/>
<accession>A0A0N1HXL4</accession>
<keyword evidence="1" id="KW-0175">Coiled coil</keyword>
<reference evidence="3 4" key="1">
    <citation type="journal article" date="2015" name="PLoS Pathog.">
        <title>Leptomonas seymouri: Adaptations to the Dixenous Life Cycle Analyzed by Genome Sequencing, Transcriptome Profiling and Co-infection with Leishmania donovani.</title>
        <authorList>
            <person name="Kraeva N."/>
            <person name="Butenko A."/>
            <person name="Hlavacova J."/>
            <person name="Kostygov A."/>
            <person name="Myskova J."/>
            <person name="Grybchuk D."/>
            <person name="Lestinova T."/>
            <person name="Votypka J."/>
            <person name="Volf P."/>
            <person name="Opperdoes F."/>
            <person name="Flegontov P."/>
            <person name="Lukes J."/>
            <person name="Yurchenko V."/>
        </authorList>
    </citation>
    <scope>NUCLEOTIDE SEQUENCE [LARGE SCALE GENOMIC DNA]</scope>
    <source>
        <strain evidence="3 4">ATCC 30220</strain>
    </source>
</reference>
<protein>
    <submittedName>
        <fullName evidence="3">Uncharacterized protein</fullName>
    </submittedName>
</protein>
<name>A0A0N1HXL4_LEPSE</name>
<feature type="region of interest" description="Disordered" evidence="2">
    <location>
        <begin position="186"/>
        <end position="224"/>
    </location>
</feature>
<dbReference type="OrthoDB" id="267120at2759"/>
<dbReference type="OMA" id="CQEIEGA"/>
<evidence type="ECO:0000256" key="2">
    <source>
        <dbReference type="SAM" id="MobiDB-lite"/>
    </source>
</evidence>
<dbReference type="Proteomes" id="UP000038009">
    <property type="component" value="Unassembled WGS sequence"/>
</dbReference>
<feature type="coiled-coil region" evidence="1">
    <location>
        <begin position="142"/>
        <end position="183"/>
    </location>
</feature>
<evidence type="ECO:0000313" key="4">
    <source>
        <dbReference type="Proteomes" id="UP000038009"/>
    </source>
</evidence>
<sequence length="322" mass="35783">MLQSLDGAASDALQCFFGALAQAQQTLQQDLDRLGSTAQMLQILSDENNELRTGKVHNTQELQRLGALRAEKAKLTRQTQHKQVNMQSCLAHTQHLKGPRLALVDAVEGQRRDVKALQKQYCVRAAQLHAYVAQLLAPQNSLENLRRQLVQMCDQREAGEAAVRQLKQKLEELQMEVTALNTVTQAWATESEEAGSPERRENGEGRAGYPSPHTASESDAGAPRAAVLRDAERMQILTAKRAEQQTTSTARQLQYMQEEAGLQQHRKELKELVLRLCRDIEVADALQQEEQRRFHDALNAAASSGAPRVCMSCSGDLLLDVS</sequence>
<evidence type="ECO:0000313" key="3">
    <source>
        <dbReference type="EMBL" id="KPI87238.1"/>
    </source>
</evidence>
<gene>
    <name evidence="3" type="ORF">ABL78_3675</name>
</gene>
<dbReference type="EMBL" id="LJSK01000096">
    <property type="protein sequence ID" value="KPI87238.1"/>
    <property type="molecule type" value="Genomic_DNA"/>
</dbReference>
<organism evidence="3 4">
    <name type="scientific">Leptomonas seymouri</name>
    <dbReference type="NCBI Taxonomy" id="5684"/>
    <lineage>
        <taxon>Eukaryota</taxon>
        <taxon>Discoba</taxon>
        <taxon>Euglenozoa</taxon>
        <taxon>Kinetoplastea</taxon>
        <taxon>Metakinetoplastina</taxon>
        <taxon>Trypanosomatida</taxon>
        <taxon>Trypanosomatidae</taxon>
        <taxon>Leishmaniinae</taxon>
        <taxon>Leptomonas</taxon>
    </lineage>
</organism>
<evidence type="ECO:0000256" key="1">
    <source>
        <dbReference type="SAM" id="Coils"/>
    </source>
</evidence>
<dbReference type="VEuPathDB" id="TriTrypDB:Lsey_0096_0050"/>